<keyword evidence="4" id="KW-1185">Reference proteome</keyword>
<accession>A0A3Q3GZV1</accession>
<evidence type="ECO:0000256" key="1">
    <source>
        <dbReference type="ARBA" id="ARBA00022614"/>
    </source>
</evidence>
<dbReference type="AlphaFoldDB" id="A0A3Q3GZV1"/>
<dbReference type="STRING" id="37003.ENSKMAP00000028612"/>
<proteinExistence type="predicted"/>
<dbReference type="PANTHER" id="PTHR24366:SF96">
    <property type="entry name" value="LEUCINE RICH REPEAT CONTAINING 53"/>
    <property type="match status" value="1"/>
</dbReference>
<name>A0A3Q3GZV1_KRYMA</name>
<dbReference type="Pfam" id="PF00560">
    <property type="entry name" value="LRR_1"/>
    <property type="match status" value="2"/>
</dbReference>
<protein>
    <recommendedName>
        <fullName evidence="5">LRRCT domain-containing protein</fullName>
    </recommendedName>
</protein>
<keyword evidence="2" id="KW-0677">Repeat</keyword>
<evidence type="ECO:0000256" key="2">
    <source>
        <dbReference type="ARBA" id="ARBA00022737"/>
    </source>
</evidence>
<dbReference type="GeneTree" id="ENSGT00940000161826"/>
<dbReference type="Proteomes" id="UP000264800">
    <property type="component" value="Unplaced"/>
</dbReference>
<dbReference type="SUPFAM" id="SSF52058">
    <property type="entry name" value="L domain-like"/>
    <property type="match status" value="1"/>
</dbReference>
<evidence type="ECO:0000313" key="3">
    <source>
        <dbReference type="Ensembl" id="ENSKMAP00000028612.1"/>
    </source>
</evidence>
<dbReference type="OMA" id="QDYCIRR"/>
<dbReference type="InterPro" id="IPR032675">
    <property type="entry name" value="LRR_dom_sf"/>
</dbReference>
<dbReference type="InterPro" id="IPR003591">
    <property type="entry name" value="Leu-rich_rpt_typical-subtyp"/>
</dbReference>
<dbReference type="SMART" id="SM00369">
    <property type="entry name" value="LRR_TYP"/>
    <property type="match status" value="5"/>
</dbReference>
<evidence type="ECO:0008006" key="5">
    <source>
        <dbReference type="Google" id="ProtNLM"/>
    </source>
</evidence>
<dbReference type="InterPro" id="IPR001611">
    <property type="entry name" value="Leu-rich_rpt"/>
</dbReference>
<dbReference type="Ensembl" id="ENSKMAT00000028971.1">
    <property type="protein sequence ID" value="ENSKMAP00000028612.1"/>
    <property type="gene ID" value="ENSKMAG00000021211.1"/>
</dbReference>
<reference evidence="3" key="2">
    <citation type="submission" date="2025-09" db="UniProtKB">
        <authorList>
            <consortium name="Ensembl"/>
        </authorList>
    </citation>
    <scope>IDENTIFICATION</scope>
</reference>
<dbReference type="Pfam" id="PF13855">
    <property type="entry name" value="LRR_8"/>
    <property type="match status" value="1"/>
</dbReference>
<reference evidence="3" key="1">
    <citation type="submission" date="2025-08" db="UniProtKB">
        <authorList>
            <consortium name="Ensembl"/>
        </authorList>
    </citation>
    <scope>IDENTIFICATION</scope>
</reference>
<dbReference type="PROSITE" id="PS51450">
    <property type="entry name" value="LRR"/>
    <property type="match status" value="1"/>
</dbReference>
<organism evidence="3 4">
    <name type="scientific">Kryptolebias marmoratus</name>
    <name type="common">Mangrove killifish</name>
    <name type="synonym">Rivulus marmoratus</name>
    <dbReference type="NCBI Taxonomy" id="37003"/>
    <lineage>
        <taxon>Eukaryota</taxon>
        <taxon>Metazoa</taxon>
        <taxon>Chordata</taxon>
        <taxon>Craniata</taxon>
        <taxon>Vertebrata</taxon>
        <taxon>Euteleostomi</taxon>
        <taxon>Actinopterygii</taxon>
        <taxon>Neopterygii</taxon>
        <taxon>Teleostei</taxon>
        <taxon>Neoteleostei</taxon>
        <taxon>Acanthomorphata</taxon>
        <taxon>Ovalentaria</taxon>
        <taxon>Atherinomorphae</taxon>
        <taxon>Cyprinodontiformes</taxon>
        <taxon>Rivulidae</taxon>
        <taxon>Kryptolebias</taxon>
    </lineage>
</organism>
<dbReference type="Gene3D" id="3.80.10.10">
    <property type="entry name" value="Ribonuclease Inhibitor"/>
    <property type="match status" value="1"/>
</dbReference>
<evidence type="ECO:0000313" key="4">
    <source>
        <dbReference type="Proteomes" id="UP000264800"/>
    </source>
</evidence>
<dbReference type="PANTHER" id="PTHR24366">
    <property type="entry name" value="IG(IMMUNOGLOBULIN) AND LRR(LEUCINE RICH REPEAT) DOMAINS"/>
    <property type="match status" value="1"/>
</dbReference>
<keyword evidence="1" id="KW-0433">Leucine-rich repeat</keyword>
<sequence length="261" mass="29329">HPSPAAADLLVLVLEIDGVKISRTNLKTLFLSYNQVEMLKLITLHLDGNDLSELSADDFEGLAHLRELRLSFNKLQNIHFNTFHPLLNLRSLLLQNNSLDRLTPRLFVRLSKLKVLNLDENKLGHLQPDVFQGLKDLQILSLKFNQLRTLRSETLEPLRKLNVAYLSGNLWDCTSVNKFCSWVTEHRDALGDQPICYSPSSSSVSASSSLSAFSESTQLSQSPLFLQDYCIRRAAGGSSFSPARMLTVLTPPLLTVIYNHL</sequence>